<name>A0A0K9GV78_9BACI</name>
<feature type="transmembrane region" description="Helical" evidence="1">
    <location>
        <begin position="110"/>
        <end position="131"/>
    </location>
</feature>
<proteinExistence type="predicted"/>
<comment type="caution">
    <text evidence="2">The sequence shown here is derived from an EMBL/GenBank/DDBJ whole genome shotgun (WGS) entry which is preliminary data.</text>
</comment>
<reference evidence="3" key="1">
    <citation type="submission" date="2015-07" db="EMBL/GenBank/DDBJ databases">
        <title>Genome sequencing project for genomic taxonomy and phylogenomics of Bacillus-like bacteria.</title>
        <authorList>
            <person name="Liu B."/>
            <person name="Wang J."/>
            <person name="Zhu Y."/>
            <person name="Liu G."/>
            <person name="Chen Q."/>
            <person name="Chen Z."/>
            <person name="Lan J."/>
            <person name="Che J."/>
            <person name="Ge C."/>
            <person name="Shi H."/>
            <person name="Pan Z."/>
            <person name="Liu X."/>
        </authorList>
    </citation>
    <scope>NUCLEOTIDE SEQUENCE [LARGE SCALE GENOMIC DNA]</scope>
    <source>
        <strain evidence="3">FJAT-27997</strain>
    </source>
</reference>
<keyword evidence="1" id="KW-0472">Membrane</keyword>
<feature type="transmembrane region" description="Helical" evidence="1">
    <location>
        <begin position="7"/>
        <end position="26"/>
    </location>
</feature>
<feature type="transmembrane region" description="Helical" evidence="1">
    <location>
        <begin position="197"/>
        <end position="220"/>
    </location>
</feature>
<keyword evidence="3" id="KW-1185">Reference proteome</keyword>
<keyword evidence="1" id="KW-0812">Transmembrane</keyword>
<organism evidence="2 3">
    <name type="scientific">Peribacillus loiseleuriae</name>
    <dbReference type="NCBI Taxonomy" id="1679170"/>
    <lineage>
        <taxon>Bacteria</taxon>
        <taxon>Bacillati</taxon>
        <taxon>Bacillota</taxon>
        <taxon>Bacilli</taxon>
        <taxon>Bacillales</taxon>
        <taxon>Bacillaceae</taxon>
        <taxon>Peribacillus</taxon>
    </lineage>
</organism>
<protein>
    <submittedName>
        <fullName evidence="2">Uncharacterized protein</fullName>
    </submittedName>
</protein>
<feature type="transmembrane region" description="Helical" evidence="1">
    <location>
        <begin position="32"/>
        <end position="49"/>
    </location>
</feature>
<evidence type="ECO:0000313" key="2">
    <source>
        <dbReference type="EMBL" id="KMY50528.1"/>
    </source>
</evidence>
<dbReference type="RefSeq" id="WP_049681881.1">
    <property type="nucleotide sequence ID" value="NZ_LFZW01000001.1"/>
</dbReference>
<keyword evidence="1" id="KW-1133">Transmembrane helix</keyword>
<dbReference type="EMBL" id="LFZW01000001">
    <property type="protein sequence ID" value="KMY50528.1"/>
    <property type="molecule type" value="Genomic_DNA"/>
</dbReference>
<evidence type="ECO:0000313" key="3">
    <source>
        <dbReference type="Proteomes" id="UP000037146"/>
    </source>
</evidence>
<feature type="transmembrane region" description="Helical" evidence="1">
    <location>
        <begin position="70"/>
        <end position="90"/>
    </location>
</feature>
<gene>
    <name evidence="2" type="ORF">AC625_14290</name>
</gene>
<dbReference type="PATRIC" id="fig|1679170.3.peg.3259"/>
<sequence>MKTNQFFKEYFWGILFLITPSIIIFSSAFPSLIIWSFSFFSIVFFYAAIHIKSLWRILSPETNISKPLIAFSRLYLFIFSILLVTMSFAILENMEILFISEIITKSTFLIIISIVLFASGFFIYFLFEFIAGLFGYLKSPNGFNIKNNKDKFILVSLIIATFILPDFVFGLLYFLAISIFNPDIINEQYFLFLFDSYYVGFLIHYGLPLTSESVGVYIEIVNDNGIVRIIQICHITICKFFDLTFISIIFNYIIHFFNKFIKSS</sequence>
<evidence type="ECO:0000256" key="1">
    <source>
        <dbReference type="SAM" id="Phobius"/>
    </source>
</evidence>
<dbReference type="Proteomes" id="UP000037146">
    <property type="component" value="Unassembled WGS sequence"/>
</dbReference>
<accession>A0A0K9GV78</accession>
<feature type="transmembrane region" description="Helical" evidence="1">
    <location>
        <begin position="232"/>
        <end position="254"/>
    </location>
</feature>
<feature type="transmembrane region" description="Helical" evidence="1">
    <location>
        <begin position="152"/>
        <end position="177"/>
    </location>
</feature>
<dbReference type="AlphaFoldDB" id="A0A0K9GV78"/>